<feature type="compositionally biased region" description="Low complexity" evidence="2">
    <location>
        <begin position="298"/>
        <end position="310"/>
    </location>
</feature>
<dbReference type="GO" id="GO:0043015">
    <property type="term" value="F:gamma-tubulin binding"/>
    <property type="evidence" value="ECO:0007669"/>
    <property type="project" value="TreeGrafter"/>
</dbReference>
<feature type="compositionally biased region" description="Polar residues" evidence="2">
    <location>
        <begin position="391"/>
        <end position="406"/>
    </location>
</feature>
<keyword evidence="1" id="KW-0175">Coiled coil</keyword>
<dbReference type="InterPro" id="IPR036322">
    <property type="entry name" value="WD40_repeat_dom_sf"/>
</dbReference>
<feature type="compositionally biased region" description="Basic and acidic residues" evidence="2">
    <location>
        <begin position="352"/>
        <end position="385"/>
    </location>
</feature>
<proteinExistence type="predicted"/>
<gene>
    <name evidence="3" type="ORF">BDN70DRAFT_43451</name>
</gene>
<dbReference type="GO" id="GO:0005814">
    <property type="term" value="C:centriole"/>
    <property type="evidence" value="ECO:0007669"/>
    <property type="project" value="TreeGrafter"/>
</dbReference>
<dbReference type="EMBL" id="MU155233">
    <property type="protein sequence ID" value="KAF9478488.1"/>
    <property type="molecule type" value="Genomic_DNA"/>
</dbReference>
<dbReference type="GO" id="GO:0005737">
    <property type="term" value="C:cytoplasm"/>
    <property type="evidence" value="ECO:0007669"/>
    <property type="project" value="TreeGrafter"/>
</dbReference>
<accession>A0A9P5YZA2</accession>
<feature type="compositionally biased region" description="Polar residues" evidence="2">
    <location>
        <begin position="480"/>
        <end position="490"/>
    </location>
</feature>
<evidence type="ECO:0000313" key="4">
    <source>
        <dbReference type="Proteomes" id="UP000807469"/>
    </source>
</evidence>
<dbReference type="Proteomes" id="UP000807469">
    <property type="component" value="Unassembled WGS sequence"/>
</dbReference>
<dbReference type="InterPro" id="IPR052818">
    <property type="entry name" value="NEDD1_Spindle_Assembly"/>
</dbReference>
<dbReference type="AlphaFoldDB" id="A0A9P5YZA2"/>
<dbReference type="OrthoDB" id="1602884at2759"/>
<dbReference type="PANTHER" id="PTHR44414:SF1">
    <property type="entry name" value="PROTEIN NEDD1"/>
    <property type="match status" value="1"/>
</dbReference>
<dbReference type="SMART" id="SM00320">
    <property type="entry name" value="WD40"/>
    <property type="match status" value="4"/>
</dbReference>
<sequence length="691" mass="73740">MFATTTTDALCIADAALLKQTPSSLPLCLDLLDTPIASAWSPDNSSLFISSLHGIQRYEPASNTLRIVHTHEETNDIASLVAKDPTSIIFSAGSKVCVLDSDQISQTFESHKVLVNSLSLSNDNTLLASSSTGAIHVHNLTLGSHTVMRGLNSVEISSCIFHPHSRTRLLVAAGSQLLVFDTTRPSGPMKTISITGNITSVACSPFSKTLVAVATSEGYVGLIDLEKEKALFRTLNVKVELTTLGFSPEGAVIYLGTATGKILVVDLRALDKPPKSITISENGSRIQTISIQKKSKNPTAKTPVTAATKKTPAEATRRTASKPAPSPTRKPSLPTSPIARRPMSSNSPTKRAATEPKKVLSPKRDPHGNSGHPRELAGKLDELASLRRGKSSTTPVTKPTLSSVNPRRTSTSTSAPPSRKPSSAGSALSSSKARISPEIVVTSGSATSTSRPSSSASRISRTTTTTQESSPVQSRLRAGSTVTRASQTPSPDLPDPQLEPVTPDAASKQRKKGMSVLGLGTPEVDRWIRLGNEDERKPCGKGTGKGKTVGFQDEGDSEDENARERNRILSMQISPRRPIIPSGASESAESWAASPALDAGASASPLASGSGTAGGASAHNLLRTIVQDVMFDFQRETKAEMMGLHLDLLKMGRSWKAELRTLMDEYVGDLRDLREENQRLRLENERLKRSF</sequence>
<dbReference type="GO" id="GO:0000922">
    <property type="term" value="C:spindle pole"/>
    <property type="evidence" value="ECO:0007669"/>
    <property type="project" value="TreeGrafter"/>
</dbReference>
<keyword evidence="4" id="KW-1185">Reference proteome</keyword>
<dbReference type="GO" id="GO:0036064">
    <property type="term" value="C:ciliary basal body"/>
    <property type="evidence" value="ECO:0007669"/>
    <property type="project" value="TreeGrafter"/>
</dbReference>
<feature type="compositionally biased region" description="Low complexity" evidence="2">
    <location>
        <begin position="407"/>
        <end position="434"/>
    </location>
</feature>
<dbReference type="GO" id="GO:0000278">
    <property type="term" value="P:mitotic cell cycle"/>
    <property type="evidence" value="ECO:0007669"/>
    <property type="project" value="TreeGrafter"/>
</dbReference>
<name>A0A9P5YZA2_9AGAR</name>
<dbReference type="Gene3D" id="2.130.10.10">
    <property type="entry name" value="YVTN repeat-like/Quinoprotein amine dehydrogenase"/>
    <property type="match status" value="1"/>
</dbReference>
<protein>
    <submittedName>
        <fullName evidence="3">WD40 repeat-like protein</fullName>
    </submittedName>
</protein>
<feature type="compositionally biased region" description="Basic and acidic residues" evidence="2">
    <location>
        <begin position="523"/>
        <end position="538"/>
    </location>
</feature>
<evidence type="ECO:0000313" key="3">
    <source>
        <dbReference type="EMBL" id="KAF9478488.1"/>
    </source>
</evidence>
<evidence type="ECO:0000256" key="1">
    <source>
        <dbReference type="SAM" id="Coils"/>
    </source>
</evidence>
<dbReference type="InterPro" id="IPR001680">
    <property type="entry name" value="WD40_rpt"/>
</dbReference>
<comment type="caution">
    <text evidence="3">The sequence shown here is derived from an EMBL/GenBank/DDBJ whole genome shotgun (WGS) entry which is preliminary data.</text>
</comment>
<feature type="coiled-coil region" evidence="1">
    <location>
        <begin position="656"/>
        <end position="690"/>
    </location>
</feature>
<dbReference type="SUPFAM" id="SSF50978">
    <property type="entry name" value="WD40 repeat-like"/>
    <property type="match status" value="1"/>
</dbReference>
<reference evidence="3" key="1">
    <citation type="submission" date="2020-11" db="EMBL/GenBank/DDBJ databases">
        <authorList>
            <consortium name="DOE Joint Genome Institute"/>
            <person name="Ahrendt S."/>
            <person name="Riley R."/>
            <person name="Andreopoulos W."/>
            <person name="Labutti K."/>
            <person name="Pangilinan J."/>
            <person name="Ruiz-Duenas F.J."/>
            <person name="Barrasa J.M."/>
            <person name="Sanchez-Garcia M."/>
            <person name="Camarero S."/>
            <person name="Miyauchi S."/>
            <person name="Serrano A."/>
            <person name="Linde D."/>
            <person name="Babiker R."/>
            <person name="Drula E."/>
            <person name="Ayuso-Fernandez I."/>
            <person name="Pacheco R."/>
            <person name="Padilla G."/>
            <person name="Ferreira P."/>
            <person name="Barriuso J."/>
            <person name="Kellner H."/>
            <person name="Castanera R."/>
            <person name="Alfaro M."/>
            <person name="Ramirez L."/>
            <person name="Pisabarro A.G."/>
            <person name="Kuo A."/>
            <person name="Tritt A."/>
            <person name="Lipzen A."/>
            <person name="He G."/>
            <person name="Yan M."/>
            <person name="Ng V."/>
            <person name="Cullen D."/>
            <person name="Martin F."/>
            <person name="Rosso M.-N."/>
            <person name="Henrissat B."/>
            <person name="Hibbett D."/>
            <person name="Martinez A.T."/>
            <person name="Grigoriev I.V."/>
        </authorList>
    </citation>
    <scope>NUCLEOTIDE SEQUENCE</scope>
    <source>
        <strain evidence="3">CIRM-BRFM 674</strain>
    </source>
</reference>
<dbReference type="InterPro" id="IPR015943">
    <property type="entry name" value="WD40/YVTN_repeat-like_dom_sf"/>
</dbReference>
<evidence type="ECO:0000256" key="2">
    <source>
        <dbReference type="SAM" id="MobiDB-lite"/>
    </source>
</evidence>
<organism evidence="3 4">
    <name type="scientific">Pholiota conissans</name>
    <dbReference type="NCBI Taxonomy" id="109636"/>
    <lineage>
        <taxon>Eukaryota</taxon>
        <taxon>Fungi</taxon>
        <taxon>Dikarya</taxon>
        <taxon>Basidiomycota</taxon>
        <taxon>Agaricomycotina</taxon>
        <taxon>Agaricomycetes</taxon>
        <taxon>Agaricomycetidae</taxon>
        <taxon>Agaricales</taxon>
        <taxon>Agaricineae</taxon>
        <taxon>Strophariaceae</taxon>
        <taxon>Pholiota</taxon>
    </lineage>
</organism>
<feature type="compositionally biased region" description="Low complexity" evidence="2">
    <location>
        <begin position="442"/>
        <end position="470"/>
    </location>
</feature>
<dbReference type="GO" id="GO:0007020">
    <property type="term" value="P:microtubule nucleation"/>
    <property type="evidence" value="ECO:0007669"/>
    <property type="project" value="TreeGrafter"/>
</dbReference>
<feature type="region of interest" description="Disordered" evidence="2">
    <location>
        <begin position="288"/>
        <end position="562"/>
    </location>
</feature>
<dbReference type="PANTHER" id="PTHR44414">
    <property type="entry name" value="PROTEIN NEDD1"/>
    <property type="match status" value="1"/>
</dbReference>